<proteinExistence type="inferred from homology"/>
<organism evidence="10 11">
    <name type="scientific">Eshraghiella crossota DSM 2876</name>
    <dbReference type="NCBI Taxonomy" id="511680"/>
    <lineage>
        <taxon>Bacteria</taxon>
        <taxon>Bacillati</taxon>
        <taxon>Bacillota</taxon>
        <taxon>Clostridia</taxon>
        <taxon>Lachnospirales</taxon>
        <taxon>Lachnospiraceae</taxon>
        <taxon>Eshraghiella</taxon>
    </lineage>
</organism>
<dbReference type="PANTHER" id="PTHR21039:SF0">
    <property type="entry name" value="HISTIDINOL-PHOSPHATASE"/>
    <property type="match status" value="1"/>
</dbReference>
<dbReference type="InterPro" id="IPR004013">
    <property type="entry name" value="PHP_dom"/>
</dbReference>
<sequence length="243" mass="28194">MKNTQVYDYSGKELFHIHTHRCKHASSEADVEYVEKAIELGARKIVFTDHAPFPDNPFGNRMDIEELPEYIDSLAELKNTYKKKIEVRCGLEIEYLPSFRDYYLNLKKMDGMDLLMIGQHFFEHYEGNYSFSDEDKTNEFIGLCESMVQGINTGLFDVVAHPDRAFRRCRQFGHREIEAAKSVIWAAVSNGVYLEKNYSSMCRKNQYKEEFWTLLPAKAMVLNGLDAHSINEMKKGYNGVVVE</sequence>
<dbReference type="GO" id="GO:0005737">
    <property type="term" value="C:cytoplasm"/>
    <property type="evidence" value="ECO:0007669"/>
    <property type="project" value="TreeGrafter"/>
</dbReference>
<dbReference type="STRING" id="45851.BHV86_04260"/>
<gene>
    <name evidence="10" type="ORF">BUTYVIB_02223</name>
</gene>
<name>D4S2A1_9FIRM</name>
<dbReference type="EC" id="3.1.3.15" evidence="3 8"/>
<dbReference type="GO" id="GO:0004401">
    <property type="term" value="F:histidinol-phosphatase activity"/>
    <property type="evidence" value="ECO:0007669"/>
    <property type="project" value="UniProtKB-UniRule"/>
</dbReference>
<comment type="caution">
    <text evidence="10">The sequence shown here is derived from an EMBL/GenBank/DDBJ whole genome shotgun (WGS) entry which is preliminary data.</text>
</comment>
<evidence type="ECO:0000256" key="4">
    <source>
        <dbReference type="ARBA" id="ARBA00022605"/>
    </source>
</evidence>
<dbReference type="HOGENOM" id="CLU_054611_1_0_9"/>
<dbReference type="InterPro" id="IPR010140">
    <property type="entry name" value="Histidinol_P_phosphatase_HisJ"/>
</dbReference>
<dbReference type="Gene3D" id="3.20.20.140">
    <property type="entry name" value="Metal-dependent hydrolases"/>
    <property type="match status" value="1"/>
</dbReference>
<keyword evidence="4 8" id="KW-0028">Amino-acid biosynthesis</keyword>
<evidence type="ECO:0000256" key="8">
    <source>
        <dbReference type="RuleBase" id="RU366003"/>
    </source>
</evidence>
<evidence type="ECO:0000259" key="9">
    <source>
        <dbReference type="Pfam" id="PF02811"/>
    </source>
</evidence>
<keyword evidence="6 8" id="KW-0368">Histidine biosynthesis</keyword>
<keyword evidence="11" id="KW-1185">Reference proteome</keyword>
<dbReference type="Proteomes" id="UP000006238">
    <property type="component" value="Unassembled WGS sequence"/>
</dbReference>
<accession>D4S2A1</accession>
<comment type="similarity">
    <text evidence="2 8">Belongs to the PHP hydrolase family. HisK subfamily.</text>
</comment>
<evidence type="ECO:0000256" key="6">
    <source>
        <dbReference type="ARBA" id="ARBA00023102"/>
    </source>
</evidence>
<dbReference type="AlphaFoldDB" id="D4S2A1"/>
<dbReference type="eggNOG" id="COG1387">
    <property type="taxonomic scope" value="Bacteria"/>
</dbReference>
<dbReference type="RefSeq" id="WP_005604269.1">
    <property type="nucleotide sequence ID" value="NZ_GG663524.1"/>
</dbReference>
<keyword evidence="5 8" id="KW-0378">Hydrolase</keyword>
<dbReference type="UniPathway" id="UPA00031">
    <property type="reaction ID" value="UER00013"/>
</dbReference>
<dbReference type="InterPro" id="IPR016195">
    <property type="entry name" value="Pol/histidinol_Pase-like"/>
</dbReference>
<evidence type="ECO:0000256" key="1">
    <source>
        <dbReference type="ARBA" id="ARBA00004970"/>
    </source>
</evidence>
<comment type="catalytic activity">
    <reaction evidence="7 8">
        <text>L-histidinol phosphate + H2O = L-histidinol + phosphate</text>
        <dbReference type="Rhea" id="RHEA:14465"/>
        <dbReference type="ChEBI" id="CHEBI:15377"/>
        <dbReference type="ChEBI" id="CHEBI:43474"/>
        <dbReference type="ChEBI" id="CHEBI:57699"/>
        <dbReference type="ChEBI" id="CHEBI:57980"/>
        <dbReference type="EC" id="3.1.3.15"/>
    </reaction>
</comment>
<comment type="pathway">
    <text evidence="1 8">Amino-acid biosynthesis; L-histidine biosynthesis; L-histidine from 5-phospho-alpha-D-ribose 1-diphosphate: step 8/9.</text>
</comment>
<protein>
    <recommendedName>
        <fullName evidence="3 8">Histidinol-phosphatase</fullName>
        <shortName evidence="8">HolPase</shortName>
        <ecNumber evidence="3 8">3.1.3.15</ecNumber>
    </recommendedName>
</protein>
<dbReference type="EMBL" id="ABWN01000037">
    <property type="protein sequence ID" value="EFF67658.1"/>
    <property type="molecule type" value="Genomic_DNA"/>
</dbReference>
<dbReference type="SUPFAM" id="SSF89550">
    <property type="entry name" value="PHP domain-like"/>
    <property type="match status" value="1"/>
</dbReference>
<evidence type="ECO:0000256" key="5">
    <source>
        <dbReference type="ARBA" id="ARBA00022801"/>
    </source>
</evidence>
<evidence type="ECO:0000313" key="11">
    <source>
        <dbReference type="Proteomes" id="UP000006238"/>
    </source>
</evidence>
<dbReference type="GO" id="GO:0000105">
    <property type="term" value="P:L-histidine biosynthetic process"/>
    <property type="evidence" value="ECO:0007669"/>
    <property type="project" value="UniProtKB-UniRule"/>
</dbReference>
<feature type="domain" description="PHP" evidence="9">
    <location>
        <begin position="15"/>
        <end position="197"/>
    </location>
</feature>
<dbReference type="PANTHER" id="PTHR21039">
    <property type="entry name" value="HISTIDINOL PHOSPHATASE-RELATED"/>
    <property type="match status" value="1"/>
</dbReference>
<reference evidence="10 11" key="1">
    <citation type="submission" date="2010-02" db="EMBL/GenBank/DDBJ databases">
        <authorList>
            <person name="Weinstock G."/>
            <person name="Sodergren E."/>
            <person name="Clifton S."/>
            <person name="Fulton L."/>
            <person name="Fulton B."/>
            <person name="Courtney L."/>
            <person name="Fronick C."/>
            <person name="Harrison M."/>
            <person name="Strong C."/>
            <person name="Farmer C."/>
            <person name="Delahaunty K."/>
            <person name="Markovic C."/>
            <person name="Hall O."/>
            <person name="Minx P."/>
            <person name="Tomlinson C."/>
            <person name="Mitreva M."/>
            <person name="Nelson J."/>
            <person name="Hou S."/>
            <person name="Wollam A."/>
            <person name="Pepin K.H."/>
            <person name="Johnson M."/>
            <person name="Bhonagiri V."/>
            <person name="Zhang X."/>
            <person name="Suruliraj S."/>
            <person name="Warren W."/>
            <person name="Chinwalla A."/>
            <person name="Mardis E.R."/>
            <person name="Wilson R.K."/>
        </authorList>
    </citation>
    <scope>NUCLEOTIDE SEQUENCE [LARGE SCALE GENOMIC DNA]</scope>
    <source>
        <strain evidence="10 11">DSM 2876</strain>
    </source>
</reference>
<dbReference type="Pfam" id="PF02811">
    <property type="entry name" value="PHP"/>
    <property type="match status" value="1"/>
</dbReference>
<evidence type="ECO:0000256" key="3">
    <source>
        <dbReference type="ARBA" id="ARBA00013085"/>
    </source>
</evidence>
<dbReference type="GeneID" id="98917658"/>
<evidence type="ECO:0000256" key="2">
    <source>
        <dbReference type="ARBA" id="ARBA00009152"/>
    </source>
</evidence>
<evidence type="ECO:0000256" key="7">
    <source>
        <dbReference type="ARBA" id="ARBA00049158"/>
    </source>
</evidence>
<evidence type="ECO:0000313" key="10">
    <source>
        <dbReference type="EMBL" id="EFF67658.1"/>
    </source>
</evidence>